<protein>
    <submittedName>
        <fullName evidence="1">Uncharacterized protein</fullName>
    </submittedName>
</protein>
<dbReference type="RefSeq" id="WP_096602758.1">
    <property type="nucleotide sequence ID" value="NZ_OBEN01000008.1"/>
</dbReference>
<evidence type="ECO:0000313" key="2">
    <source>
        <dbReference type="Proteomes" id="UP000218627"/>
    </source>
</evidence>
<name>A0A285P1A7_9AQUI</name>
<proteinExistence type="predicted"/>
<evidence type="ECO:0000313" key="1">
    <source>
        <dbReference type="EMBL" id="SNZ15524.1"/>
    </source>
</evidence>
<dbReference type="Proteomes" id="UP000218627">
    <property type="component" value="Unassembled WGS sequence"/>
</dbReference>
<sequence length="74" mass="8653">MSQKIVLSLKEIKPAYTQAKLERLQKGYPLKFKRTRPREKFKKRELVKFLLNITPPAEDILSGRAFSKLFTSNS</sequence>
<accession>A0A285P1A7</accession>
<keyword evidence="2" id="KW-1185">Reference proteome</keyword>
<organism evidence="1 2">
    <name type="scientific">Hydrogenobacter hydrogenophilus</name>
    <dbReference type="NCBI Taxonomy" id="35835"/>
    <lineage>
        <taxon>Bacteria</taxon>
        <taxon>Pseudomonadati</taxon>
        <taxon>Aquificota</taxon>
        <taxon>Aquificia</taxon>
        <taxon>Aquificales</taxon>
        <taxon>Aquificaceae</taxon>
        <taxon>Hydrogenobacter</taxon>
    </lineage>
</organism>
<dbReference type="EMBL" id="OBEN01000008">
    <property type="protein sequence ID" value="SNZ15524.1"/>
    <property type="molecule type" value="Genomic_DNA"/>
</dbReference>
<dbReference type="AlphaFoldDB" id="A0A285P1A7"/>
<reference evidence="2" key="1">
    <citation type="submission" date="2017-09" db="EMBL/GenBank/DDBJ databases">
        <authorList>
            <person name="Varghese N."/>
            <person name="Submissions S."/>
        </authorList>
    </citation>
    <scope>NUCLEOTIDE SEQUENCE [LARGE SCALE GENOMIC DNA]</scope>
    <source>
        <strain evidence="2">DSM 2913</strain>
    </source>
</reference>
<dbReference type="OrthoDB" id="16349at2"/>
<gene>
    <name evidence="1" type="ORF">SAMN06265353_1392</name>
</gene>